<dbReference type="EMBL" id="CP066701">
    <property type="protein sequence ID" value="QQX26478.1"/>
    <property type="molecule type" value="Genomic_DNA"/>
</dbReference>
<reference evidence="2 4" key="2">
    <citation type="submission" date="2020-12" db="EMBL/GenBank/DDBJ databases">
        <title>Taxonomic evaluation of the Bacillus sporothermodurans group of bacteria based on whole genome sequences.</title>
        <authorList>
            <person name="Fiedler G."/>
            <person name="Herbstmann A.-D."/>
            <person name="Doll E."/>
            <person name="Wenning M."/>
            <person name="Brinks E."/>
            <person name="Kabisch J."/>
            <person name="Breitenwieser F."/>
            <person name="Lappann M."/>
            <person name="Boehnlein C."/>
            <person name="Franz C."/>
        </authorList>
    </citation>
    <scope>NUCLEOTIDE SEQUENCE [LARGE SCALE GENOMIC DNA]</scope>
    <source>
        <strain evidence="2 4">DSM 10599</strain>
    </source>
</reference>
<reference evidence="1 3" key="1">
    <citation type="submission" date="2016-01" db="EMBL/GenBank/DDBJ databases">
        <title>Genome Sequences of Twelve Sporeforming Bacillus Species Isolated from Foods.</title>
        <authorList>
            <person name="Berendsen E.M."/>
            <person name="Wells-Bennik M.H."/>
            <person name="Krawcyk A.O."/>
            <person name="De Jong A."/>
            <person name="Holsappel S."/>
            <person name="Eijlander R.T."/>
            <person name="Kuipers O.P."/>
        </authorList>
    </citation>
    <scope>NUCLEOTIDE SEQUENCE [LARGE SCALE GENOMIC DNA]</scope>
    <source>
        <strain evidence="1 3">B4102</strain>
    </source>
</reference>
<evidence type="ECO:0000313" key="3">
    <source>
        <dbReference type="Proteomes" id="UP000075666"/>
    </source>
</evidence>
<dbReference type="RefSeq" id="WP_066235183.1">
    <property type="nucleotide sequence ID" value="NZ_CP066701.1"/>
</dbReference>
<dbReference type="Proteomes" id="UP000595512">
    <property type="component" value="Chromosome"/>
</dbReference>
<dbReference type="KEGG" id="hspo:JGZ69_06430"/>
<dbReference type="OrthoDB" id="2892079at2"/>
<keyword evidence="3" id="KW-1185">Reference proteome</keyword>
<evidence type="ECO:0000313" key="2">
    <source>
        <dbReference type="EMBL" id="QQX26478.1"/>
    </source>
</evidence>
<accession>A0A150KL54</accession>
<dbReference type="PATRIC" id="fig|46224.3.peg.518"/>
<organism evidence="1 3">
    <name type="scientific">Heyndrickxia sporothermodurans</name>
    <dbReference type="NCBI Taxonomy" id="46224"/>
    <lineage>
        <taxon>Bacteria</taxon>
        <taxon>Bacillati</taxon>
        <taxon>Bacillota</taxon>
        <taxon>Bacilli</taxon>
        <taxon>Bacillales</taxon>
        <taxon>Bacillaceae</taxon>
        <taxon>Heyndrickxia</taxon>
    </lineage>
</organism>
<evidence type="ECO:0000313" key="4">
    <source>
        <dbReference type="Proteomes" id="UP000595512"/>
    </source>
</evidence>
<evidence type="ECO:0000313" key="1">
    <source>
        <dbReference type="EMBL" id="KYC92938.1"/>
    </source>
</evidence>
<sequence length="138" mass="14783">MKKLIVSGLVILGVLVSGFGFHYANAAGNVGDTSFTFVFGESEHTASREKLDSTSAYIRASSIGGGSYITSWVALNNGTDISRGNHYQVPKNKDVFMKNWAYEEYGKHVLIRLEGRKIAGTSTFAASGVWSPDSVGGP</sequence>
<name>A0A150KL54_9BACI</name>
<proteinExistence type="predicted"/>
<dbReference type="EMBL" id="LQYN01000107">
    <property type="protein sequence ID" value="KYC92938.1"/>
    <property type="molecule type" value="Genomic_DNA"/>
</dbReference>
<protein>
    <submittedName>
        <fullName evidence="1">Uncharacterized protein</fullName>
    </submittedName>
</protein>
<dbReference type="Proteomes" id="UP000075666">
    <property type="component" value="Unassembled WGS sequence"/>
</dbReference>
<gene>
    <name evidence="1" type="ORF">B4102_2048</name>
    <name evidence="2" type="ORF">JGZ69_06430</name>
</gene>
<dbReference type="STRING" id="46224.B4102_2048"/>
<dbReference type="AlphaFoldDB" id="A0A150KL54"/>